<organism evidence="2 3">
    <name type="scientific">Penicillium roqueforti (strain FM164)</name>
    <dbReference type="NCBI Taxonomy" id="1365484"/>
    <lineage>
        <taxon>Eukaryota</taxon>
        <taxon>Fungi</taxon>
        <taxon>Dikarya</taxon>
        <taxon>Ascomycota</taxon>
        <taxon>Pezizomycotina</taxon>
        <taxon>Eurotiomycetes</taxon>
        <taxon>Eurotiomycetidae</taxon>
        <taxon>Eurotiales</taxon>
        <taxon>Aspergillaceae</taxon>
        <taxon>Penicillium</taxon>
    </lineage>
</organism>
<dbReference type="EMBL" id="HG792016">
    <property type="protein sequence ID" value="CDM31588.1"/>
    <property type="molecule type" value="Genomic_DNA"/>
</dbReference>
<evidence type="ECO:0000256" key="1">
    <source>
        <dbReference type="SAM" id="MobiDB-lite"/>
    </source>
</evidence>
<proteinExistence type="predicted"/>
<dbReference type="AlphaFoldDB" id="W6Q4M1"/>
<evidence type="ECO:0000313" key="2">
    <source>
        <dbReference type="EMBL" id="CDM31588.1"/>
    </source>
</evidence>
<gene>
    <name evidence="2" type="ORF">PROQFM164_S02g001738</name>
</gene>
<dbReference type="Proteomes" id="UP000030686">
    <property type="component" value="Unassembled WGS sequence"/>
</dbReference>
<evidence type="ECO:0000313" key="3">
    <source>
        <dbReference type="Proteomes" id="UP000030686"/>
    </source>
</evidence>
<accession>W6Q4M1</accession>
<reference evidence="2" key="1">
    <citation type="journal article" date="2014" name="Nat. Commun.">
        <title>Multiple recent horizontal transfers of a large genomic region in cheese making fungi.</title>
        <authorList>
            <person name="Cheeseman K."/>
            <person name="Ropars J."/>
            <person name="Renault P."/>
            <person name="Dupont J."/>
            <person name="Gouzy J."/>
            <person name="Branca A."/>
            <person name="Abraham A.L."/>
            <person name="Ceppi M."/>
            <person name="Conseiller E."/>
            <person name="Debuchy R."/>
            <person name="Malagnac F."/>
            <person name="Goarin A."/>
            <person name="Silar P."/>
            <person name="Lacoste S."/>
            <person name="Sallet E."/>
            <person name="Bensimon A."/>
            <person name="Giraud T."/>
            <person name="Brygoo Y."/>
        </authorList>
    </citation>
    <scope>NUCLEOTIDE SEQUENCE [LARGE SCALE GENOMIC DNA]</scope>
    <source>
        <strain evidence="2">FM164</strain>
    </source>
</reference>
<keyword evidence="3" id="KW-1185">Reference proteome</keyword>
<sequence>MFTAPCGLDSAKPGLGRDAPFPVAGPGGAPQGPSRTLDPFNYIHGCIGMRK</sequence>
<feature type="region of interest" description="Disordered" evidence="1">
    <location>
        <begin position="1"/>
        <end position="35"/>
    </location>
</feature>
<name>W6Q4M1_PENRF</name>
<protein>
    <submittedName>
        <fullName evidence="2">Genomic scaffold, ProqFM164S02</fullName>
    </submittedName>
</protein>